<feature type="chain" id="PRO_5033989720" description="Molybdopterin-dependent oxidoreductase" evidence="1">
    <location>
        <begin position="37"/>
        <end position="171"/>
    </location>
</feature>
<comment type="caution">
    <text evidence="2">The sequence shown here is derived from an EMBL/GenBank/DDBJ whole genome shotgun (WGS) entry which is preliminary data.</text>
</comment>
<sequence>MDNRCVSSLRCRITFSFCLCSMLLLSALAVTQPAYASPVLQLTNGQGKTTQLSMTQLNAMPQFSISTCTPWTEQRHTFSGPKLSQVLAQAGIYNQRIEIQAINGYQITLSPADLSPYAPILATEIDGKPMRIRDKGPLWLILPLDQYPVLHKSLFYAQMAWQIKSIRAVKD</sequence>
<gene>
    <name evidence="2" type="ORF">J2R62_08975</name>
</gene>
<dbReference type="InterPro" id="IPR036374">
    <property type="entry name" value="OxRdtase_Mopterin-bd_sf"/>
</dbReference>
<accession>A0A8I1W6G5</accession>
<reference evidence="2" key="1">
    <citation type="submission" date="2021-03" db="EMBL/GenBank/DDBJ databases">
        <title>Plesiomonas shigelloides zfcc0051, isolated from zebrafish feces.</title>
        <authorList>
            <person name="Vanderhoek Z."/>
            <person name="Gaulke C."/>
        </authorList>
    </citation>
    <scope>NUCLEOTIDE SEQUENCE</scope>
    <source>
        <strain evidence="2">Zfcc0051</strain>
    </source>
</reference>
<feature type="signal peptide" evidence="1">
    <location>
        <begin position="1"/>
        <end position="36"/>
    </location>
</feature>
<organism evidence="2 3">
    <name type="scientific">Plesiomonas shigelloides</name>
    <name type="common">Aeromonas shigelloides</name>
    <dbReference type="NCBI Taxonomy" id="703"/>
    <lineage>
        <taxon>Bacteria</taxon>
        <taxon>Pseudomonadati</taxon>
        <taxon>Pseudomonadota</taxon>
        <taxon>Gammaproteobacteria</taxon>
        <taxon>Enterobacterales</taxon>
        <taxon>Enterobacteriaceae</taxon>
        <taxon>Plesiomonas</taxon>
    </lineage>
</organism>
<dbReference type="Gene3D" id="3.90.420.10">
    <property type="entry name" value="Oxidoreductase, molybdopterin-binding domain"/>
    <property type="match status" value="1"/>
</dbReference>
<evidence type="ECO:0008006" key="4">
    <source>
        <dbReference type="Google" id="ProtNLM"/>
    </source>
</evidence>
<protein>
    <recommendedName>
        <fullName evidence="4">Molybdopterin-dependent oxidoreductase</fullName>
    </recommendedName>
</protein>
<keyword evidence="1" id="KW-0732">Signal</keyword>
<dbReference type="RefSeq" id="WP_207542067.1">
    <property type="nucleotide sequence ID" value="NZ_JAFNAA010000008.1"/>
</dbReference>
<dbReference type="SUPFAM" id="SSF56524">
    <property type="entry name" value="Oxidoreductase molybdopterin-binding domain"/>
    <property type="match status" value="1"/>
</dbReference>
<proteinExistence type="predicted"/>
<evidence type="ECO:0000313" key="3">
    <source>
        <dbReference type="Proteomes" id="UP000664658"/>
    </source>
</evidence>
<dbReference type="EMBL" id="JAFNAA010000008">
    <property type="protein sequence ID" value="MBO1108353.1"/>
    <property type="molecule type" value="Genomic_DNA"/>
</dbReference>
<dbReference type="Proteomes" id="UP000664658">
    <property type="component" value="Unassembled WGS sequence"/>
</dbReference>
<evidence type="ECO:0000313" key="2">
    <source>
        <dbReference type="EMBL" id="MBO1108353.1"/>
    </source>
</evidence>
<name>A0A8I1W6G5_PLESH</name>
<evidence type="ECO:0000256" key="1">
    <source>
        <dbReference type="SAM" id="SignalP"/>
    </source>
</evidence>
<dbReference type="AlphaFoldDB" id="A0A8I1W6G5"/>